<sequence length="556" mass="57911">MNLRRRALLAAPALALVLLTSACGSSDAADSGDAAGTRSGGAVTNSATSSADATPTEGGSLSFAVANDPISLNPSGIGSGNDTLYVTRQLFDSLTEQDPETGEIIPWLAETFGASDDATSFTFTLREGVTFSDGTPLTAESVKATFDDIKAAGANAQAGAQFLGAYDRTEVTDDRTFTVHFTAPNGSFLQGVSSVALAPVAASTLAIPFDQRATGEGVIGTGPFVLDHYTKNTEVVLTKRDDYDWGPGDRENTGAAHLDEVVFKIVPESGVRTGSLDSGQVQVIGGVAPQDNAGLEAAGHNLVVRANPGISFGLTAVETQPIVADEQVRLAIARAINATDVRDAVLDDHFAVATSPLAANTPGWVDLSADLAFDPEQAASLLDEAGWTGGDGDVRTKDGQPLHLVIGYISNFGPNQGALELIQQQLRDVGIEAELWTGTVPDYLAAIKDGKIDLAWGNLSRADGDVLRTQYSTASSNYYKIDDPELEAALVGQASTADPDKRAEFQATAQELLVTRGHTIPVHELTTVLGADPSVHGVVLGADSRLSQLTDAFIAE</sequence>
<proteinExistence type="predicted"/>
<evidence type="ECO:0000259" key="3">
    <source>
        <dbReference type="Pfam" id="PF00496"/>
    </source>
</evidence>
<dbReference type="PIRSF" id="PIRSF002741">
    <property type="entry name" value="MppA"/>
    <property type="match status" value="1"/>
</dbReference>
<organism evidence="4 5">
    <name type="scientific">Nakamurella leprariae</name>
    <dbReference type="NCBI Taxonomy" id="2803911"/>
    <lineage>
        <taxon>Bacteria</taxon>
        <taxon>Bacillati</taxon>
        <taxon>Actinomycetota</taxon>
        <taxon>Actinomycetes</taxon>
        <taxon>Nakamurellales</taxon>
        <taxon>Nakamurellaceae</taxon>
        <taxon>Nakamurella</taxon>
    </lineage>
</organism>
<comment type="caution">
    <text evidence="4">The sequence shown here is derived from an EMBL/GenBank/DDBJ whole genome shotgun (WGS) entry which is preliminary data.</text>
</comment>
<gene>
    <name evidence="4" type="ORF">JL106_00915</name>
</gene>
<feature type="domain" description="Solute-binding protein family 5" evidence="3">
    <location>
        <begin position="103"/>
        <end position="473"/>
    </location>
</feature>
<dbReference type="GO" id="GO:0015833">
    <property type="term" value="P:peptide transport"/>
    <property type="evidence" value="ECO:0007669"/>
    <property type="project" value="TreeGrafter"/>
</dbReference>
<dbReference type="Pfam" id="PF00496">
    <property type="entry name" value="SBP_bac_5"/>
    <property type="match status" value="1"/>
</dbReference>
<dbReference type="InterPro" id="IPR039424">
    <property type="entry name" value="SBP_5"/>
</dbReference>
<feature type="compositionally biased region" description="Polar residues" evidence="1">
    <location>
        <begin position="43"/>
        <end position="57"/>
    </location>
</feature>
<feature type="compositionally biased region" description="Low complexity" evidence="1">
    <location>
        <begin position="29"/>
        <end position="42"/>
    </location>
</feature>
<evidence type="ECO:0000256" key="2">
    <source>
        <dbReference type="SAM" id="SignalP"/>
    </source>
</evidence>
<dbReference type="InterPro" id="IPR000914">
    <property type="entry name" value="SBP_5_dom"/>
</dbReference>
<dbReference type="GO" id="GO:0043190">
    <property type="term" value="C:ATP-binding cassette (ABC) transporter complex"/>
    <property type="evidence" value="ECO:0007669"/>
    <property type="project" value="InterPro"/>
</dbReference>
<dbReference type="PANTHER" id="PTHR30290">
    <property type="entry name" value="PERIPLASMIC BINDING COMPONENT OF ABC TRANSPORTER"/>
    <property type="match status" value="1"/>
</dbReference>
<dbReference type="GO" id="GO:0042597">
    <property type="term" value="C:periplasmic space"/>
    <property type="evidence" value="ECO:0007669"/>
    <property type="project" value="UniProtKB-ARBA"/>
</dbReference>
<feature type="signal peptide" evidence="2">
    <location>
        <begin position="1"/>
        <end position="28"/>
    </location>
</feature>
<dbReference type="Gene3D" id="3.40.190.10">
    <property type="entry name" value="Periplasmic binding protein-like II"/>
    <property type="match status" value="1"/>
</dbReference>
<dbReference type="CDD" id="cd08492">
    <property type="entry name" value="PBP2_NikA_DppA_OppA_like_15"/>
    <property type="match status" value="1"/>
</dbReference>
<dbReference type="InterPro" id="IPR030678">
    <property type="entry name" value="Peptide/Ni-bd"/>
</dbReference>
<dbReference type="Proteomes" id="UP000663792">
    <property type="component" value="Unassembled WGS sequence"/>
</dbReference>
<feature type="region of interest" description="Disordered" evidence="1">
    <location>
        <begin position="29"/>
        <end position="57"/>
    </location>
</feature>
<dbReference type="GO" id="GO:1904680">
    <property type="term" value="F:peptide transmembrane transporter activity"/>
    <property type="evidence" value="ECO:0007669"/>
    <property type="project" value="TreeGrafter"/>
</dbReference>
<dbReference type="EMBL" id="JAERWK010000001">
    <property type="protein sequence ID" value="MBM9465837.1"/>
    <property type="molecule type" value="Genomic_DNA"/>
</dbReference>
<protein>
    <submittedName>
        <fullName evidence="4">ABC transporter substrate-binding protein</fullName>
    </submittedName>
</protein>
<dbReference type="AlphaFoldDB" id="A0A939C058"/>
<dbReference type="PROSITE" id="PS51257">
    <property type="entry name" value="PROKAR_LIPOPROTEIN"/>
    <property type="match status" value="1"/>
</dbReference>
<feature type="chain" id="PRO_5037382253" evidence="2">
    <location>
        <begin position="29"/>
        <end position="556"/>
    </location>
</feature>
<evidence type="ECO:0000313" key="4">
    <source>
        <dbReference type="EMBL" id="MBM9465837.1"/>
    </source>
</evidence>
<keyword evidence="2" id="KW-0732">Signal</keyword>
<reference evidence="4" key="1">
    <citation type="submission" date="2021-01" db="EMBL/GenBank/DDBJ databases">
        <title>YIM 132084 draft genome.</title>
        <authorList>
            <person name="An D."/>
        </authorList>
    </citation>
    <scope>NUCLEOTIDE SEQUENCE</scope>
    <source>
        <strain evidence="4">YIM 132084</strain>
    </source>
</reference>
<accession>A0A939C058</accession>
<dbReference type="SUPFAM" id="SSF53850">
    <property type="entry name" value="Periplasmic binding protein-like II"/>
    <property type="match status" value="1"/>
</dbReference>
<keyword evidence="5" id="KW-1185">Reference proteome</keyword>
<evidence type="ECO:0000256" key="1">
    <source>
        <dbReference type="SAM" id="MobiDB-lite"/>
    </source>
</evidence>
<dbReference type="RefSeq" id="WP_205258781.1">
    <property type="nucleotide sequence ID" value="NZ_JAERWK010000001.1"/>
</dbReference>
<evidence type="ECO:0000313" key="5">
    <source>
        <dbReference type="Proteomes" id="UP000663792"/>
    </source>
</evidence>
<dbReference type="Gene3D" id="3.10.105.10">
    <property type="entry name" value="Dipeptide-binding Protein, Domain 3"/>
    <property type="match status" value="1"/>
</dbReference>
<name>A0A939C058_9ACTN</name>